<dbReference type="PANTHER" id="PTHR30486">
    <property type="entry name" value="TWITCHING MOTILITY PROTEIN PILT"/>
    <property type="match status" value="1"/>
</dbReference>
<dbReference type="CDD" id="cd01130">
    <property type="entry name" value="VirB11-like_ATPase"/>
    <property type="match status" value="1"/>
</dbReference>
<feature type="non-terminal residue" evidence="3">
    <location>
        <position position="1"/>
    </location>
</feature>
<comment type="similarity">
    <text evidence="1">Belongs to the GSP E family.</text>
</comment>
<dbReference type="AlphaFoldDB" id="A0A0R2Q8L6"/>
<sequence length="389" mass="41741">IMTADITTAALQHPVDAHTRALVDTLQQHLRNERGDLLTAAHVHLRSIAPLLSHPLQQAIASRAVSGVSGLGALDHYLARADVREVMVNAGTDVYIEDATGVHLVDKLPVGEVDAIIERILLPLGKQLDRSSPIVDARLADGSRVCAVIAPIAIDGSCLSIRRFHVRPITLDDFGGDATTALLTELVQRHCNVLVTGAASTGKTTLLNALCAHISAHERVITVEDTAELQLQASHVVRLEARPTTSSGIAGILISELLRTALRMRPDRFVVGEVRGAEVVDMLAAMNTGHNGSFATCHANSADDALLRLESLMLQHCGQWPREAITQHICAAIDVVVFVGRHADGSRSVVQISEVATTPGSQCRPLLRQDMCSGVRSELRIGQLTRTRS</sequence>
<evidence type="ECO:0000256" key="1">
    <source>
        <dbReference type="ARBA" id="ARBA00006611"/>
    </source>
</evidence>
<dbReference type="InterPro" id="IPR001482">
    <property type="entry name" value="T2SS/T4SS_dom"/>
</dbReference>
<dbReference type="Gene3D" id="3.40.50.300">
    <property type="entry name" value="P-loop containing nucleotide triphosphate hydrolases"/>
    <property type="match status" value="1"/>
</dbReference>
<dbReference type="SUPFAM" id="SSF52540">
    <property type="entry name" value="P-loop containing nucleoside triphosphate hydrolases"/>
    <property type="match status" value="1"/>
</dbReference>
<dbReference type="EMBL" id="LIBJ01000306">
    <property type="protein sequence ID" value="KRO46364.1"/>
    <property type="molecule type" value="Genomic_DNA"/>
</dbReference>
<accession>A0A0R2Q8L6</accession>
<reference evidence="3 4" key="1">
    <citation type="submission" date="2015-10" db="EMBL/GenBank/DDBJ databases">
        <title>Metagenome-Assembled Genomes uncover a global brackish microbiome.</title>
        <authorList>
            <person name="Hugerth L.W."/>
            <person name="Larsson J."/>
            <person name="Alneberg J."/>
            <person name="Lindh M.V."/>
            <person name="Legrand C."/>
            <person name="Pinhassi J."/>
            <person name="Andersson A.F."/>
        </authorList>
    </citation>
    <scope>NUCLEOTIDE SEQUENCE [LARGE SCALE GENOMIC DNA]</scope>
    <source>
        <strain evidence="3">BACL6 MAG-120924-bin43</strain>
    </source>
</reference>
<dbReference type="Gene3D" id="3.30.450.380">
    <property type="match status" value="1"/>
</dbReference>
<comment type="caution">
    <text evidence="3">The sequence shown here is derived from an EMBL/GenBank/DDBJ whole genome shotgun (WGS) entry which is preliminary data.</text>
</comment>
<proteinExistence type="inferred from homology"/>
<dbReference type="InterPro" id="IPR027417">
    <property type="entry name" value="P-loop_NTPase"/>
</dbReference>
<organism evidence="3 4">
    <name type="scientific">Acidimicrobiia bacterium BACL6 MAG-120924-bin43</name>
    <dbReference type="NCBI Taxonomy" id="1655583"/>
    <lineage>
        <taxon>Bacteria</taxon>
        <taxon>Bacillati</taxon>
        <taxon>Actinomycetota</taxon>
        <taxon>Acidimicrobiia</taxon>
        <taxon>acIV cluster</taxon>
    </lineage>
</organism>
<evidence type="ECO:0000313" key="4">
    <source>
        <dbReference type="Proteomes" id="UP000051017"/>
    </source>
</evidence>
<name>A0A0R2Q8L6_9ACTN</name>
<feature type="domain" description="Bacterial type II secretion system protein E" evidence="2">
    <location>
        <begin position="80"/>
        <end position="337"/>
    </location>
</feature>
<protein>
    <recommendedName>
        <fullName evidence="2">Bacterial type II secretion system protein E domain-containing protein</fullName>
    </recommendedName>
</protein>
<dbReference type="InterPro" id="IPR050921">
    <property type="entry name" value="T4SS_GSP_E_ATPase"/>
</dbReference>
<evidence type="ECO:0000313" key="3">
    <source>
        <dbReference type="EMBL" id="KRO46364.1"/>
    </source>
</evidence>
<gene>
    <name evidence="3" type="ORF">ABR75_06245</name>
</gene>
<dbReference type="Proteomes" id="UP000051017">
    <property type="component" value="Unassembled WGS sequence"/>
</dbReference>
<evidence type="ECO:0000259" key="2">
    <source>
        <dbReference type="Pfam" id="PF00437"/>
    </source>
</evidence>
<dbReference type="GO" id="GO:0016887">
    <property type="term" value="F:ATP hydrolysis activity"/>
    <property type="evidence" value="ECO:0007669"/>
    <property type="project" value="InterPro"/>
</dbReference>
<dbReference type="Pfam" id="PF00437">
    <property type="entry name" value="T2SSE"/>
    <property type="match status" value="1"/>
</dbReference>
<dbReference type="PANTHER" id="PTHR30486:SF6">
    <property type="entry name" value="TYPE IV PILUS RETRACTATION ATPASE PILT"/>
    <property type="match status" value="1"/>
</dbReference>